<keyword evidence="4" id="KW-1185">Reference proteome</keyword>
<dbReference type="Proteomes" id="UP000481288">
    <property type="component" value="Unassembled WGS sequence"/>
</dbReference>
<dbReference type="OrthoDB" id="272271at2759"/>
<dbReference type="InterPro" id="IPR042098">
    <property type="entry name" value="TauD-like_sf"/>
</dbReference>
<reference evidence="3 4" key="1">
    <citation type="submission" date="2018-05" db="EMBL/GenBank/DDBJ databases">
        <title>Whole genome sequencing for identification of molecular markers to develop diagnostic detection tools for the regulated plant pathogen Lachnellula willkommii.</title>
        <authorList>
            <person name="Giroux E."/>
            <person name="Bilodeau G."/>
        </authorList>
    </citation>
    <scope>NUCLEOTIDE SEQUENCE [LARGE SCALE GENOMIC DNA]</scope>
    <source>
        <strain evidence="3 4">CBS 625.97</strain>
    </source>
</reference>
<dbReference type="InterPro" id="IPR050411">
    <property type="entry name" value="AlphaKG_dependent_hydroxylases"/>
</dbReference>
<evidence type="ECO:0000313" key="4">
    <source>
        <dbReference type="Proteomes" id="UP000481288"/>
    </source>
</evidence>
<keyword evidence="1" id="KW-0560">Oxidoreductase</keyword>
<evidence type="ECO:0000256" key="1">
    <source>
        <dbReference type="ARBA" id="ARBA00023002"/>
    </source>
</evidence>
<accession>A0A7D8URK9</accession>
<sequence length="400" mass="44957">MALTQKQPDISYHPNFEKYQLRSERLKPQRPANSSLPPGFPTQLTGGLVWEGKDFTDENQWTLSLTDSQLEEIHKALVTFKSQGKSIGYVNQSTLFPLPELGPILRQEAQALQGGRGFFVLRGLLVDKYTREENIIIYAGVSSYIGSIRGRQGRTTVDGVPKSTMLNHIKDLSQTAVAKNIGAPAYTTDKQVFHTDAGDIVSLFSLNTAAQGGESKLASSWRVYNELARTRPDIIKTLAEDWAFDGYGNAEKPYSLKPLLHHTPAHGNNPERVIIQYARRGFTGFLHLPRSKDIPPITEAQAEALDALHFLAEKFSLTLDFQKGDVQYVNNLSIFHARDGFVDTPGQERHLLRLWLRDPELAWETPAALQPRWDELYKDVTEDEQVFPLEPYIREGAGKA</sequence>
<dbReference type="Pfam" id="PF02668">
    <property type="entry name" value="TauD"/>
    <property type="match status" value="1"/>
</dbReference>
<name>A0A7D8URK9_9HELO</name>
<evidence type="ECO:0000313" key="3">
    <source>
        <dbReference type="EMBL" id="TVY55907.1"/>
    </source>
</evidence>
<dbReference type="SUPFAM" id="SSF51197">
    <property type="entry name" value="Clavaminate synthase-like"/>
    <property type="match status" value="1"/>
</dbReference>
<dbReference type="PANTHER" id="PTHR10696:SF54">
    <property type="entry name" value="FAMILY OXIDOREDUCTASE, PUTATIVE (AFU_ORTHOLOGUE AFUA_4G13850)-RELATED"/>
    <property type="match status" value="1"/>
</dbReference>
<dbReference type="Gene3D" id="3.60.130.10">
    <property type="entry name" value="Clavaminate synthase-like"/>
    <property type="match status" value="1"/>
</dbReference>
<dbReference type="PANTHER" id="PTHR10696">
    <property type="entry name" value="GAMMA-BUTYROBETAINE HYDROXYLASE-RELATED"/>
    <property type="match status" value="1"/>
</dbReference>
<dbReference type="FunFam" id="3.60.130.10:FF:000011">
    <property type="entry name" value="Taurine catabolism dioxygenase TauD"/>
    <property type="match status" value="1"/>
</dbReference>
<evidence type="ECO:0000259" key="2">
    <source>
        <dbReference type="Pfam" id="PF02668"/>
    </source>
</evidence>
<organism evidence="3 4">
    <name type="scientific">Lachnellula cervina</name>
    <dbReference type="NCBI Taxonomy" id="1316786"/>
    <lineage>
        <taxon>Eukaryota</taxon>
        <taxon>Fungi</taxon>
        <taxon>Dikarya</taxon>
        <taxon>Ascomycota</taxon>
        <taxon>Pezizomycotina</taxon>
        <taxon>Leotiomycetes</taxon>
        <taxon>Helotiales</taxon>
        <taxon>Lachnaceae</taxon>
        <taxon>Lachnellula</taxon>
    </lineage>
</organism>
<dbReference type="GO" id="GO:0016491">
    <property type="term" value="F:oxidoreductase activity"/>
    <property type="evidence" value="ECO:0007669"/>
    <property type="project" value="UniProtKB-KW"/>
</dbReference>
<comment type="caution">
    <text evidence="3">The sequence shown here is derived from an EMBL/GenBank/DDBJ whole genome shotgun (WGS) entry which is preliminary data.</text>
</comment>
<dbReference type="EMBL" id="QGMG01000200">
    <property type="protein sequence ID" value="TVY55907.1"/>
    <property type="molecule type" value="Genomic_DNA"/>
</dbReference>
<dbReference type="InterPro" id="IPR003819">
    <property type="entry name" value="TauD/TfdA-like"/>
</dbReference>
<dbReference type="AlphaFoldDB" id="A0A7D8URK9"/>
<protein>
    <submittedName>
        <fullName evidence="3">Taurine hydroxylase-like protein SAT17</fullName>
    </submittedName>
</protein>
<feature type="domain" description="TauD/TfdA-like" evidence="2">
    <location>
        <begin position="95"/>
        <end position="355"/>
    </location>
</feature>
<gene>
    <name evidence="3" type="primary">SAT17_0</name>
    <name evidence="3" type="ORF">LCER1_G002161</name>
</gene>
<proteinExistence type="predicted"/>